<dbReference type="RefSeq" id="WP_111468657.1">
    <property type="nucleotide sequence ID" value="NZ_QLIX01000002.1"/>
</dbReference>
<keyword evidence="3" id="KW-0378">Hydrolase</keyword>
<evidence type="ECO:0000259" key="2">
    <source>
        <dbReference type="Pfam" id="PF21986"/>
    </source>
</evidence>
<dbReference type="Gene3D" id="3.90.1300.10">
    <property type="entry name" value="Amidase signature (AS) domain"/>
    <property type="match status" value="1"/>
</dbReference>
<dbReference type="EMBL" id="QLIX01000002">
    <property type="protein sequence ID" value="RAI60471.1"/>
    <property type="molecule type" value="Genomic_DNA"/>
</dbReference>
<dbReference type="Gene3D" id="1.20.58.1700">
    <property type="match status" value="1"/>
</dbReference>
<feature type="domain" description="Allophanate hydrolase C-terminal" evidence="2">
    <location>
        <begin position="474"/>
        <end position="590"/>
    </location>
</feature>
<comment type="caution">
    <text evidence="3">The sequence shown here is derived from an EMBL/GenBank/DDBJ whole genome shotgun (WGS) entry which is preliminary data.</text>
</comment>
<dbReference type="InterPro" id="IPR023631">
    <property type="entry name" value="Amidase_dom"/>
</dbReference>
<dbReference type="PANTHER" id="PTHR11895">
    <property type="entry name" value="TRANSAMIDASE"/>
    <property type="match status" value="1"/>
</dbReference>
<dbReference type="SUPFAM" id="SSF75304">
    <property type="entry name" value="Amidase signature (AS) enzymes"/>
    <property type="match status" value="1"/>
</dbReference>
<dbReference type="Proteomes" id="UP000249065">
    <property type="component" value="Unassembled WGS sequence"/>
</dbReference>
<dbReference type="GO" id="GO:0004039">
    <property type="term" value="F:allophanate hydrolase activity"/>
    <property type="evidence" value="ECO:0007669"/>
    <property type="project" value="UniProtKB-EC"/>
</dbReference>
<feature type="domain" description="Amidase" evidence="1">
    <location>
        <begin position="25"/>
        <end position="436"/>
    </location>
</feature>
<dbReference type="AlphaFoldDB" id="A0A327MAZ5"/>
<evidence type="ECO:0000313" key="3">
    <source>
        <dbReference type="EMBL" id="RAI60471.1"/>
    </source>
</evidence>
<dbReference type="NCBIfam" id="NF006043">
    <property type="entry name" value="PRK08186.1"/>
    <property type="match status" value="1"/>
</dbReference>
<keyword evidence="4" id="KW-1185">Reference proteome</keyword>
<dbReference type="EC" id="3.5.1.54" evidence="3"/>
<evidence type="ECO:0000313" key="4">
    <source>
        <dbReference type="Proteomes" id="UP000249065"/>
    </source>
</evidence>
<dbReference type="Pfam" id="PF01425">
    <property type="entry name" value="Amidase"/>
    <property type="match status" value="1"/>
</dbReference>
<dbReference type="InterPro" id="IPR053844">
    <property type="entry name" value="AH_C"/>
</dbReference>
<dbReference type="InterPro" id="IPR036928">
    <property type="entry name" value="AS_sf"/>
</dbReference>
<dbReference type="InterPro" id="IPR014085">
    <property type="entry name" value="Allophanate_hydrolase"/>
</dbReference>
<accession>A0A327MAZ5</accession>
<protein>
    <submittedName>
        <fullName evidence="3">Allophanate hydrolase</fullName>
        <ecNumber evidence="3">3.5.1.54</ecNumber>
    </submittedName>
</protein>
<organism evidence="3 4">
    <name type="scientific">Roseicella frigidaeris</name>
    <dbReference type="NCBI Taxonomy" id="2230885"/>
    <lineage>
        <taxon>Bacteria</taxon>
        <taxon>Pseudomonadati</taxon>
        <taxon>Pseudomonadota</taxon>
        <taxon>Alphaproteobacteria</taxon>
        <taxon>Acetobacterales</taxon>
        <taxon>Roseomonadaceae</taxon>
        <taxon>Roseicella</taxon>
    </lineage>
</organism>
<reference evidence="4" key="1">
    <citation type="submission" date="2018-06" db="EMBL/GenBank/DDBJ databases">
        <authorList>
            <person name="Khan S.A."/>
        </authorList>
    </citation>
    <scope>NUCLEOTIDE SEQUENCE [LARGE SCALE GENOMIC DNA]</scope>
    <source>
        <strain evidence="4">DB-1506</strain>
    </source>
</reference>
<name>A0A327MAZ5_9PROT</name>
<proteinExistence type="predicted"/>
<gene>
    <name evidence="3" type="primary">atzF</name>
    <name evidence="3" type="ORF">DOO78_05260</name>
</gene>
<dbReference type="OrthoDB" id="7245165at2"/>
<dbReference type="Gene3D" id="3.10.490.10">
    <property type="entry name" value="Gamma-glutamyl cyclotransferase-like"/>
    <property type="match status" value="1"/>
</dbReference>
<dbReference type="NCBIfam" id="TIGR02713">
    <property type="entry name" value="allophanate_hyd"/>
    <property type="match status" value="1"/>
</dbReference>
<sequence length="596" mass="60340">MTAPEVFTLPAIAAFHAAGGSPVAVAEAALARIEAWADPALFLARVPPEAVRARAAALAAEGPRGRALYGVPFVVKDNIDVAGLPTTAACPAFAYSPAEDAPAVARLLAAGAVLLGKTNLDQFATGLNGTRSPHGTPRNPVAPGCIPGGSSSGSATAVAAGIAGFSLGTDTAGSGRVPAMANNIVGLKPSLGLVPTQGVVPACRSLDCVSVFALTVEDAATVLGVIAGPSPEDRYARPAPAGWQARPAPQPAWRLAASLPEHLVFDSPEDAALYEAALARAALGGSVTRVDLAPFLAIARRLYDGAWVAERTAALRGMVEDRPEALHPVTRGILAAGLEKRTIEAWEDFHAAAEARRLARALFAAADILVLPTAPGLPDLATLTAEPVAANSRLGTYTNFVNICDLSALAVPAGFRANGRPAGVTLVGPAFAEARLAGLGAMLHAAAGVALGASTAPVPPPPGPPPLAPDELPLLAIGAHMAGLPLNLQLRGHGGRFLRAARTAPLYRLHDLGNRPGLVRVASGGVAVAGELWALPAAGIGPFLAEIPPPLGFGRVTLEDGSTPLGFLCEAAGVIDAPDISALGGWRAHLQSRKEG</sequence>
<dbReference type="InterPro" id="IPR000120">
    <property type="entry name" value="Amidase"/>
</dbReference>
<dbReference type="PANTHER" id="PTHR11895:SF169">
    <property type="entry name" value="GLUTAMYL-TRNA(GLN) AMIDOTRANSFERASE"/>
    <property type="match status" value="1"/>
</dbReference>
<evidence type="ECO:0000259" key="1">
    <source>
        <dbReference type="Pfam" id="PF01425"/>
    </source>
</evidence>
<dbReference type="Pfam" id="PF21986">
    <property type="entry name" value="AH_C"/>
    <property type="match status" value="1"/>
</dbReference>